<dbReference type="GO" id="GO:0005656">
    <property type="term" value="C:nuclear pre-replicative complex"/>
    <property type="evidence" value="ECO:0007669"/>
    <property type="project" value="TreeGrafter"/>
</dbReference>
<dbReference type="GO" id="GO:0006261">
    <property type="term" value="P:DNA-templated DNA replication"/>
    <property type="evidence" value="ECO:0007669"/>
    <property type="project" value="TreeGrafter"/>
</dbReference>
<feature type="compositionally biased region" description="Basic and acidic residues" evidence="5">
    <location>
        <begin position="497"/>
        <end position="511"/>
    </location>
</feature>
<dbReference type="PROSITE" id="PS50082">
    <property type="entry name" value="WD_REPEATS_2"/>
    <property type="match status" value="1"/>
</dbReference>
<keyword evidence="7" id="KW-1185">Reference proteome</keyword>
<name>A0A4Z1SPR6_GIAMU</name>
<feature type="coiled-coil region" evidence="4">
    <location>
        <begin position="1181"/>
        <end position="1210"/>
    </location>
</feature>
<feature type="region of interest" description="Disordered" evidence="5">
    <location>
        <begin position="628"/>
        <end position="650"/>
    </location>
</feature>
<organism evidence="6 7">
    <name type="scientific">Giardia muris</name>
    <dbReference type="NCBI Taxonomy" id="5742"/>
    <lineage>
        <taxon>Eukaryota</taxon>
        <taxon>Metamonada</taxon>
        <taxon>Diplomonadida</taxon>
        <taxon>Hexamitidae</taxon>
        <taxon>Giardiinae</taxon>
        <taxon>Giardia</taxon>
    </lineage>
</organism>
<protein>
    <submittedName>
        <fullName evidence="6">WD40 repeat protein</fullName>
    </submittedName>
</protein>
<dbReference type="InterPro" id="IPR015943">
    <property type="entry name" value="WD40/YVTN_repeat-like_dom_sf"/>
</dbReference>
<dbReference type="PROSITE" id="PS50294">
    <property type="entry name" value="WD_REPEATS_REGION"/>
    <property type="match status" value="1"/>
</dbReference>
<feature type="region of interest" description="Disordered" evidence="5">
    <location>
        <begin position="478"/>
        <end position="522"/>
    </location>
</feature>
<dbReference type="GO" id="GO:0120330">
    <property type="term" value="C:rixosome complex"/>
    <property type="evidence" value="ECO:0007669"/>
    <property type="project" value="TreeGrafter"/>
</dbReference>
<evidence type="ECO:0000256" key="4">
    <source>
        <dbReference type="SAM" id="Coils"/>
    </source>
</evidence>
<dbReference type="Proteomes" id="UP000315496">
    <property type="component" value="Chromosome 3"/>
</dbReference>
<dbReference type="Gene3D" id="2.130.10.10">
    <property type="entry name" value="YVTN repeat-like/Quinoprotein amine dehydrogenase"/>
    <property type="match status" value="1"/>
</dbReference>
<comment type="caution">
    <text evidence="6">The sequence shown here is derived from an EMBL/GenBank/DDBJ whole genome shotgun (WGS) entry which is preliminary data.</text>
</comment>
<evidence type="ECO:0000256" key="2">
    <source>
        <dbReference type="ARBA" id="ARBA00022737"/>
    </source>
</evidence>
<dbReference type="PANTHER" id="PTHR18763:SF0">
    <property type="entry name" value="WD REPEAT-CONTAINING PROTEIN 18"/>
    <property type="match status" value="1"/>
</dbReference>
<evidence type="ECO:0000256" key="3">
    <source>
        <dbReference type="PROSITE-ProRule" id="PRU00221"/>
    </source>
</evidence>
<accession>A0A4Z1SPR6</accession>
<dbReference type="SMART" id="SM00320">
    <property type="entry name" value="WD40"/>
    <property type="match status" value="3"/>
</dbReference>
<keyword evidence="4" id="KW-0175">Coiled coil</keyword>
<feature type="compositionally biased region" description="Polar residues" evidence="5">
    <location>
        <begin position="921"/>
        <end position="935"/>
    </location>
</feature>
<dbReference type="InterPro" id="IPR045227">
    <property type="entry name" value="WDR18/Ipi3/RID3"/>
</dbReference>
<keyword evidence="1 3" id="KW-0853">WD repeat</keyword>
<dbReference type="PANTHER" id="PTHR18763">
    <property type="entry name" value="WD-REPEAT PROTEIN 18"/>
    <property type="match status" value="1"/>
</dbReference>
<feature type="region of interest" description="Disordered" evidence="5">
    <location>
        <begin position="1870"/>
        <end position="1906"/>
    </location>
</feature>
<dbReference type="InterPro" id="IPR036322">
    <property type="entry name" value="WD40_repeat_dom_sf"/>
</dbReference>
<keyword evidence="2" id="KW-0677">Repeat</keyword>
<sequence>MELVYVNSFFYRRLGAHAVTITALTSANELGIVFFGLSNGAIAAWDLRYEPSPLARVVVYAAHQGSVLTLHWQPYYRLLVSGGADARVRIWDPSLTDFVDVSGTGAKKSALAQLFAKHGDNEVLTRHAYTVQPLGPDGHALYPDVSTSIRLTRLVQDLADFSRSITRVTFVAQYLVVLSADGYISCYRPGGPKPLAGTTYPVFTRLAHIFLGYAQLDKIRHFTTYRLGFSLKEPIHRDCTLEIFDCRIHADEFVAPESSQPHSKEGSRSVGLRARSVSRLDTGMQSREGLKTRSLSVTKSGEARVPQGYAVNPVLTQAITPTALALDPDNATLYVGDSVGNVHVLHILNNCVTYRSRLRGVANDAIISICALPEDSAIVVVAADGTARGLMAITGKRFMSRVNPRATAFTRAVHCPQRPVFDCEDLLSARPEAAKLAKQYRAQLEGSGRLLDAMEEAGAALDEQRMKLTYGEEQKCAENPTPMVKSKGPSIGSSVSRRKDSAIEKPEEGLRIDTATESQRRQSSGHVLLLDGNSVLTIVNVLANTTLFEGPYKDVGPLPSSLLAQATEAGVFLTTPVVTEPHRSRNHALYAIAKMSLSLQEEYWVLRGRFARTMDKLDHLARIEKALDSTTGHSPRRSKSKGPQRSSIESISSKVSATRVNIINQYDDLRVLDVVLLKLPLDLNPDREFVLGVVKQTCMDVFRLTYRGLTRIKGTGHTKPIRLLALMPAPVLPLLAPTELTDEKSAIEEAGERSALDATIPSGAISEAGPPETFEFTVPPNSSAAAATLDYYRRAEPPEISGMSESRNLDLLSGLDDPISEGYAQFQEQHRRSEFRRALSRQAVHADSHVNRILRGEMPIRSVEGASADPSASQQVPISQRVLQEQFASIASLASRALSPDRPMRAATSLAETRQSILRSLRTSGSRTEGSTATVNPILGRSSIAGSGTDNVLRQTLTIQDLETPEKRTPRRRSLTPTAGPTLFEQTVAQKRVTDALLQKANEPGTQVKQISPYLPPEGDIIQHIVHHHTDKADRLPLITRSGPRCTVQRRLAPPFFLVTASLDLQLYSWDARIVTRPYHHYLLDFDTLKYSRILNLASITGVVLDASSVLLHKYLVEAATTAARSAATDITSSYAFSMIQNTSLSRLLLGQSRNEEREATGQQVIEQTALSMRKESDERSAQLREIAKRVDKERKRKEAETRNEELFTRLQHGLSTTGKQFASTSQGLTGNSRAGNYTNYHVDESEMRARLLRLGKSGVLNKEATDALVKQTPVEIRFKRRTEQNLSFLDADRYYILHPDAIALATLAGEPVHRHGNLGISPYSSSHSMTLYGLVKQASMTPDCLVCDWSSLNLGQNEGRVREVAVAQAAGVNFENIVNEEREQAQQQISQQISFEIRRIAELPQASVFCMVEPFSFLIIGHEDGSLTSIQMDVKVNPRGESKGTTKNILRDKRTSIFRVLAGHAEAVTCLCTILTEQGCLAVSAGVDGSLLMLAYNGAEDFRFQYVGWTRFRVPGTKAETDNNISKVLMKTSRVEENTPTDPSNKLVEEASRIPEAIEFLQGTKGFLIIGTNLRNIYLLPLPLQYNSAPILFFQTDSFMKSYRAQICTRRGETRHDREKEEAFDSVHSLQSMHYSGDTLVLVLESGYVLRFDGVSLYFRHLQNFLATGRHALSVDERDHYFSRIVALKGTTRTVLEFGFRKKSESPPEDTFLDRGFIPAPPVSQYYPGLFETYLPLFPFKLIPTEVISVYSITTRRPIPADNILELERRAQTLECVDNPITCLYVCYPVNYDEFCAAAADEAQGGRESVRTHRYHIPEDVLRSYGCYYSGASLKTAEVSNLLIIDGEPLRRPVSKILDAGQRFYDGSSGRWRPLVESEQEEQTKPQLEAQPSTGAIAPTRRPPSILQKTRTTSLRYVDTDTTSQTGSKVAQALSNPTSLKTRQATIEALQPLAATGPLFYFTGYASGHLRIIGREGAVIHEATYDSPVTSVRMIQADPVGLRILLDTMPQNRPTILATFWVGLEDGRLMMARCDSLVVSWK</sequence>
<feature type="repeat" description="WD" evidence="3">
    <location>
        <begin position="60"/>
        <end position="92"/>
    </location>
</feature>
<feature type="region of interest" description="Disordered" evidence="5">
    <location>
        <begin position="921"/>
        <end position="942"/>
    </location>
</feature>
<evidence type="ECO:0000313" key="7">
    <source>
        <dbReference type="Proteomes" id="UP000315496"/>
    </source>
</evidence>
<proteinExistence type="predicted"/>
<dbReference type="EMBL" id="VDLU01000003">
    <property type="protein sequence ID" value="TNJ27824.1"/>
    <property type="molecule type" value="Genomic_DNA"/>
</dbReference>
<evidence type="ECO:0000256" key="1">
    <source>
        <dbReference type="ARBA" id="ARBA00022574"/>
    </source>
</evidence>
<dbReference type="GO" id="GO:0006364">
    <property type="term" value="P:rRNA processing"/>
    <property type="evidence" value="ECO:0007669"/>
    <property type="project" value="TreeGrafter"/>
</dbReference>
<gene>
    <name evidence="6" type="ORF">GMRT_12634</name>
</gene>
<dbReference type="Pfam" id="PF00400">
    <property type="entry name" value="WD40"/>
    <property type="match status" value="1"/>
</dbReference>
<dbReference type="VEuPathDB" id="GiardiaDB:GMRT_12634"/>
<dbReference type="InterPro" id="IPR001680">
    <property type="entry name" value="WD40_rpt"/>
</dbReference>
<reference evidence="6 7" key="1">
    <citation type="submission" date="2019-05" db="EMBL/GenBank/DDBJ databases">
        <title>The compact genome of Giardia muris reveals important steps in the evolution of intestinal protozoan parasites.</title>
        <authorList>
            <person name="Xu F."/>
            <person name="Jimenez-Gonzalez A."/>
            <person name="Einarsson E."/>
            <person name="Astvaldsson A."/>
            <person name="Peirasmaki D."/>
            <person name="Eckmann L."/>
            <person name="Andersson J.O."/>
            <person name="Svard S.G."/>
            <person name="Jerlstrom-Hultqvist J."/>
        </authorList>
    </citation>
    <scope>NUCLEOTIDE SEQUENCE [LARGE SCALE GENOMIC DNA]</scope>
    <source>
        <strain evidence="6 7">Roberts-Thomson</strain>
    </source>
</reference>
<dbReference type="OrthoDB" id="6262491at2759"/>
<evidence type="ECO:0000256" key="5">
    <source>
        <dbReference type="SAM" id="MobiDB-lite"/>
    </source>
</evidence>
<dbReference type="SUPFAM" id="SSF50978">
    <property type="entry name" value="WD40 repeat-like"/>
    <property type="match status" value="1"/>
</dbReference>
<evidence type="ECO:0000313" key="6">
    <source>
        <dbReference type="EMBL" id="TNJ27824.1"/>
    </source>
</evidence>